<dbReference type="Pfam" id="PF25866">
    <property type="entry name" value="Kringle_2"/>
    <property type="match status" value="1"/>
</dbReference>
<name>A0A8J2LUW1_9BILA</name>
<dbReference type="EMBL" id="CAKAEH010001344">
    <property type="protein sequence ID" value="CAG9534972.1"/>
    <property type="molecule type" value="Genomic_DNA"/>
</dbReference>
<gene>
    <name evidence="4" type="ORF">CJOHNSTONI_LOCUS5058</name>
</gene>
<dbReference type="Proteomes" id="UP000746747">
    <property type="component" value="Unassembled WGS sequence"/>
</dbReference>
<keyword evidence="1" id="KW-0812">Transmembrane</keyword>
<dbReference type="AlphaFoldDB" id="A0A8J2LUW1"/>
<organism evidence="4 5">
    <name type="scientific">Cercopithifilaria johnstoni</name>
    <dbReference type="NCBI Taxonomy" id="2874296"/>
    <lineage>
        <taxon>Eukaryota</taxon>
        <taxon>Metazoa</taxon>
        <taxon>Ecdysozoa</taxon>
        <taxon>Nematoda</taxon>
        <taxon>Chromadorea</taxon>
        <taxon>Rhabditida</taxon>
        <taxon>Spirurina</taxon>
        <taxon>Spiruromorpha</taxon>
        <taxon>Filarioidea</taxon>
        <taxon>Onchocercidae</taxon>
        <taxon>Cercopithifilaria</taxon>
    </lineage>
</organism>
<dbReference type="InterPro" id="IPR058845">
    <property type="entry name" value="Kringle_2"/>
</dbReference>
<evidence type="ECO:0000313" key="4">
    <source>
        <dbReference type="EMBL" id="CAG9534972.1"/>
    </source>
</evidence>
<keyword evidence="5" id="KW-1185">Reference proteome</keyword>
<evidence type="ECO:0000313" key="5">
    <source>
        <dbReference type="Proteomes" id="UP000746747"/>
    </source>
</evidence>
<dbReference type="OrthoDB" id="5845266at2759"/>
<protein>
    <recommendedName>
        <fullName evidence="3">Kringle-like domain-containing protein</fullName>
    </recommendedName>
</protein>
<proteinExistence type="predicted"/>
<feature type="domain" description="Kringle-like" evidence="3">
    <location>
        <begin position="38"/>
        <end position="173"/>
    </location>
</feature>
<evidence type="ECO:0000256" key="1">
    <source>
        <dbReference type="SAM" id="Phobius"/>
    </source>
</evidence>
<comment type="caution">
    <text evidence="4">The sequence shown here is derived from an EMBL/GenBank/DDBJ whole genome shotgun (WGS) entry which is preliminary data.</text>
</comment>
<evidence type="ECO:0000259" key="3">
    <source>
        <dbReference type="Pfam" id="PF25866"/>
    </source>
</evidence>
<feature type="chain" id="PRO_5035188239" description="Kringle-like domain-containing protein" evidence="2">
    <location>
        <begin position="20"/>
        <end position="316"/>
    </location>
</feature>
<feature type="transmembrane region" description="Helical" evidence="1">
    <location>
        <begin position="240"/>
        <end position="263"/>
    </location>
</feature>
<keyword evidence="1" id="KW-0472">Membrane</keyword>
<accession>A0A8J2LUW1</accession>
<sequence>MKRLYYFIMLPILFVRSRTFPYFQFSDMFYVVDVHSDVECIPTAHLKDYLYYGNASTYISRSLLMTDTPISVMKSISSLSGRCEIWRSAVSAMTLRAVNNSIKDYWIYPDEFMNHNNCRNFDLTLRNNDNNRHLAVLMNIIKSNASAIGPWCYAYDSAYSKYYVARCFPECIGSNYHNTTVASRRTKILATTDTKSNYNTKLIDSIAVNAFSKYEWGPSTYYDSRPSSLLLSAEFEKNRYSIFFAMITIGITIMICSISFVIARNYIKTREKEIKQEEIQGSIPEEVQSRAKKLAISVSSPALSAAEKLKEVGTRV</sequence>
<evidence type="ECO:0000256" key="2">
    <source>
        <dbReference type="SAM" id="SignalP"/>
    </source>
</evidence>
<keyword evidence="1" id="KW-1133">Transmembrane helix</keyword>
<keyword evidence="2" id="KW-0732">Signal</keyword>
<feature type="signal peptide" evidence="2">
    <location>
        <begin position="1"/>
        <end position="19"/>
    </location>
</feature>
<reference evidence="4" key="1">
    <citation type="submission" date="2021-09" db="EMBL/GenBank/DDBJ databases">
        <authorList>
            <consortium name="Pathogen Informatics"/>
        </authorList>
    </citation>
    <scope>NUCLEOTIDE SEQUENCE</scope>
</reference>